<name>A0A387H7Q5_9ACTN</name>
<proteinExistence type="predicted"/>
<dbReference type="EC" id="6.2.1.30" evidence="2"/>
<accession>A0A387H7Q5</accession>
<gene>
    <name evidence="2" type="ORF">DWB77_00729</name>
</gene>
<dbReference type="RefSeq" id="WP_162952401.1">
    <property type="nucleotide sequence ID" value="NZ_CP032698.1"/>
</dbReference>
<dbReference type="PANTHER" id="PTHR43845:SF1">
    <property type="entry name" value="BLR5969 PROTEIN"/>
    <property type="match status" value="1"/>
</dbReference>
<sequence length="447" mass="48538">MATETHTRPNDVAGDDAIRLADRLSTLSRPDLERLRDDNVRAMVAAALNSPSVHRRWPTLAHVTHPSELARLPMLTPQELAEGCPPGSDEFLIDGGETGLVIRSSGTSGLDKVLYHSWQFTRQVNRLGARGLRDAASPLPRRVANCMHPAELGGAFTFVQDVLQLIPALAFPLGSKPAMAHIAELVSEHGIDTIVASPSHGAELVTTETARTVPHLRRILYMGEPVGQVRRDAIAAAAPELTVRSFAYSTTETGPIGYQCAHVSATEHHVHEDAVVVEIVDESTGEPVPAGRPGAVLVTPLTTTGMALFRYWIGDRGRLDPPGCACGSPTPRLTLLGRTGQTLIVDTWKVSSDHLMERLAVLGVVDPADCQFQVLWEFPHYRVKLLLSPRTPAGITTAAVAEALHAAHHIHQVITGPRCVEFTVERTGLEKFAQTERNKVPVLYQRM</sequence>
<dbReference type="Proteomes" id="UP000271554">
    <property type="component" value="Chromosome"/>
</dbReference>
<evidence type="ECO:0000313" key="3">
    <source>
        <dbReference type="Proteomes" id="UP000271554"/>
    </source>
</evidence>
<reference evidence="2 3" key="1">
    <citation type="submission" date="2018-10" db="EMBL/GenBank/DDBJ databases">
        <title>Relationship between Morphology and Antimicrobial Activity in Streptomyces.</title>
        <authorList>
            <person name="Kang H.J."/>
            <person name="Kim S.B."/>
        </authorList>
    </citation>
    <scope>NUCLEOTIDE SEQUENCE [LARGE SCALE GENOMIC DNA]</scope>
    <source>
        <strain evidence="2 3">BH38</strain>
    </source>
</reference>
<dbReference type="PANTHER" id="PTHR43845">
    <property type="entry name" value="BLR5969 PROTEIN"/>
    <property type="match status" value="1"/>
</dbReference>
<dbReference type="KEGG" id="shun:DWB77_00729"/>
<dbReference type="GO" id="GO:0047475">
    <property type="term" value="F:phenylacetate-CoA ligase activity"/>
    <property type="evidence" value="ECO:0007669"/>
    <property type="project" value="UniProtKB-EC"/>
</dbReference>
<evidence type="ECO:0000259" key="1">
    <source>
        <dbReference type="Pfam" id="PF00501"/>
    </source>
</evidence>
<dbReference type="Gene3D" id="3.40.50.12780">
    <property type="entry name" value="N-terminal domain of ligase-like"/>
    <property type="match status" value="1"/>
</dbReference>
<dbReference type="SUPFAM" id="SSF56801">
    <property type="entry name" value="Acetyl-CoA synthetase-like"/>
    <property type="match status" value="1"/>
</dbReference>
<dbReference type="AlphaFoldDB" id="A0A387H7Q5"/>
<dbReference type="InterPro" id="IPR042099">
    <property type="entry name" value="ANL_N_sf"/>
</dbReference>
<keyword evidence="2" id="KW-0436">Ligase</keyword>
<organism evidence="2 3">
    <name type="scientific">Streptomyces hundungensis</name>
    <dbReference type="NCBI Taxonomy" id="1077946"/>
    <lineage>
        <taxon>Bacteria</taxon>
        <taxon>Bacillati</taxon>
        <taxon>Actinomycetota</taxon>
        <taxon>Actinomycetes</taxon>
        <taxon>Kitasatosporales</taxon>
        <taxon>Streptomycetaceae</taxon>
        <taxon>Streptomyces</taxon>
    </lineage>
</organism>
<protein>
    <submittedName>
        <fullName evidence="2">Phenylacetate-coenzyme A ligase</fullName>
        <ecNumber evidence="2">6.2.1.30</ecNumber>
    </submittedName>
</protein>
<keyword evidence="3" id="KW-1185">Reference proteome</keyword>
<evidence type="ECO:0000313" key="2">
    <source>
        <dbReference type="EMBL" id="AYG78621.1"/>
    </source>
</evidence>
<dbReference type="Pfam" id="PF00501">
    <property type="entry name" value="AMP-binding"/>
    <property type="match status" value="1"/>
</dbReference>
<dbReference type="InterPro" id="IPR000873">
    <property type="entry name" value="AMP-dep_synth/lig_dom"/>
</dbReference>
<feature type="domain" description="AMP-dependent synthetase/ligase" evidence="1">
    <location>
        <begin position="170"/>
        <end position="298"/>
    </location>
</feature>
<dbReference type="EMBL" id="CP032698">
    <property type="protein sequence ID" value="AYG78621.1"/>
    <property type="molecule type" value="Genomic_DNA"/>
</dbReference>